<gene>
    <name evidence="9" type="ORF">P8X34_10780</name>
</gene>
<evidence type="ECO:0000256" key="4">
    <source>
        <dbReference type="ARBA" id="ARBA00023125"/>
    </source>
</evidence>
<reference evidence="9 10" key="1">
    <citation type="submission" date="2023-03" db="EMBL/GenBank/DDBJ databases">
        <title>Speciation in Pyrococcus: adaptation to high temperature as a mechanism.</title>
        <authorList>
            <person name="Gu J."/>
        </authorList>
    </citation>
    <scope>NUCLEOTIDE SEQUENCE [LARGE SCALE GENOMIC DNA]</scope>
    <source>
        <strain evidence="9 10">LMOA34</strain>
    </source>
</reference>
<dbReference type="PANTHER" id="PTHR10126">
    <property type="entry name" value="TATA-BOX BINDING PROTEIN"/>
    <property type="match status" value="1"/>
</dbReference>
<evidence type="ECO:0000256" key="2">
    <source>
        <dbReference type="ARBA" id="ARBA00021962"/>
    </source>
</evidence>
<comment type="caution">
    <text evidence="9">The sequence shown here is derived from an EMBL/GenBank/DDBJ whole genome shotgun (WGS) entry which is preliminary data.</text>
</comment>
<dbReference type="PRINTS" id="PR00686">
    <property type="entry name" value="TIFACTORIID"/>
</dbReference>
<dbReference type="SUPFAM" id="SSF55945">
    <property type="entry name" value="TATA-box binding protein-like"/>
    <property type="match status" value="2"/>
</dbReference>
<dbReference type="InterPro" id="IPR000814">
    <property type="entry name" value="TBP"/>
</dbReference>
<evidence type="ECO:0000313" key="10">
    <source>
        <dbReference type="Proteomes" id="UP001571980"/>
    </source>
</evidence>
<keyword evidence="3" id="KW-0677">Repeat</keyword>
<evidence type="ECO:0000256" key="7">
    <source>
        <dbReference type="ARBA" id="ARBA00032929"/>
    </source>
</evidence>
<evidence type="ECO:0000256" key="8">
    <source>
        <dbReference type="ARBA" id="ARBA00033017"/>
    </source>
</evidence>
<dbReference type="Proteomes" id="UP001571980">
    <property type="component" value="Unassembled WGS sequence"/>
</dbReference>
<evidence type="ECO:0000256" key="3">
    <source>
        <dbReference type="ARBA" id="ARBA00022737"/>
    </source>
</evidence>
<comment type="similarity">
    <text evidence="1">Belongs to the TBP family.</text>
</comment>
<dbReference type="InterPro" id="IPR012295">
    <property type="entry name" value="TBP_dom_sf"/>
</dbReference>
<evidence type="ECO:0000256" key="1">
    <source>
        <dbReference type="ARBA" id="ARBA00005560"/>
    </source>
</evidence>
<dbReference type="RefSeq" id="WP_372824646.1">
    <property type="nucleotide sequence ID" value="NZ_JARRID010000006.1"/>
</dbReference>
<protein>
    <recommendedName>
        <fullName evidence="2">TATA-box-binding protein</fullName>
    </recommendedName>
    <alternativeName>
        <fullName evidence="7">Box A-binding protein</fullName>
    </alternativeName>
    <alternativeName>
        <fullName evidence="6">TATA sequence-binding protein</fullName>
    </alternativeName>
    <alternativeName>
        <fullName evidence="8">TATA-box factor</fullName>
    </alternativeName>
</protein>
<name>A0ABV4T6A5_9EURY</name>
<dbReference type="Pfam" id="PF00352">
    <property type="entry name" value="TBP"/>
    <property type="match status" value="1"/>
</dbReference>
<organism evidence="9 10">
    <name type="scientific">Pyrococcus kukulkanii</name>
    <dbReference type="NCBI Taxonomy" id="1609559"/>
    <lineage>
        <taxon>Archaea</taxon>
        <taxon>Methanobacteriati</taxon>
        <taxon>Methanobacteriota</taxon>
        <taxon>Thermococci</taxon>
        <taxon>Thermococcales</taxon>
        <taxon>Thermococcaceae</taxon>
        <taxon>Pyrococcus</taxon>
    </lineage>
</organism>
<evidence type="ECO:0000313" key="9">
    <source>
        <dbReference type="EMBL" id="MFA4805210.1"/>
    </source>
</evidence>
<proteinExistence type="inferred from homology"/>
<accession>A0ABV4T6A5</accession>
<dbReference type="EMBL" id="JARRIG010000007">
    <property type="protein sequence ID" value="MFA4805210.1"/>
    <property type="molecule type" value="Genomic_DNA"/>
</dbReference>
<keyword evidence="5" id="KW-0804">Transcription</keyword>
<keyword evidence="10" id="KW-1185">Reference proteome</keyword>
<keyword evidence="4" id="KW-0238">DNA-binding</keyword>
<sequence length="187" mass="21085">MAKVMRVVNMVAVANFHGRMDISGLSNRLGQNIAQPNHIRVMVRYPDLYKRGYISTATVFHTGKAVLAGANSYKSLAYNWVRLLSDMWRAGLGFERVPLLEVVNVVYEANLGYPVNLDTIALTMNNVDYDPEQFPGLILKFFKERYSVTIFSNGRVIIAGPLEYEEAVRTLERVEEILSLVDASPIQ</sequence>
<dbReference type="Gene3D" id="3.30.310.10">
    <property type="entry name" value="TATA-Binding Protein"/>
    <property type="match status" value="2"/>
</dbReference>
<evidence type="ECO:0000256" key="6">
    <source>
        <dbReference type="ARBA" id="ARBA00030739"/>
    </source>
</evidence>
<evidence type="ECO:0000256" key="5">
    <source>
        <dbReference type="ARBA" id="ARBA00023163"/>
    </source>
</evidence>